<reference evidence="4" key="2">
    <citation type="submission" date="2023-10" db="EMBL/GenBank/DDBJ databases">
        <authorList>
            <person name="Choi B."/>
        </authorList>
    </citation>
    <scope>NUCLEOTIDE SEQUENCE</scope>
    <source>
        <strain evidence="4">UMB0763</strain>
    </source>
</reference>
<dbReference type="InterPro" id="IPR051121">
    <property type="entry name" value="FAH"/>
</dbReference>
<sequence length="275" mass="29831">MRLATIRHHGTTVCARVDSDTAATPIFGFADLGALLMKDDWKDRAAEASGEKITFGKTDLAPVVPSPQKVICVGLNYANHIKEMGRELPQNPTLFVKFPDALTGPYDDVHVPSYATGALDWEGELAVIIGKTAYQVSKDNAADYIAGYAIIDDYTLRDFQYRTLQWHQGKSLYKSAGFGPWMTTADSFTFGGELATYLGDQKVQTTPTDDLVFNPEALVEYISQLYPLNPGDVIATGTPGGVGHARDPKLYIGDGQVVTVKICGLGEIANKTVYA</sequence>
<keyword evidence="4" id="KW-0378">Hydrolase</keyword>
<name>A0AAF0YZ65_9CORY</name>
<evidence type="ECO:0000313" key="4">
    <source>
        <dbReference type="EMBL" id="WOT03255.1"/>
    </source>
</evidence>
<dbReference type="SUPFAM" id="SSF56529">
    <property type="entry name" value="FAH"/>
    <property type="match status" value="1"/>
</dbReference>
<dbReference type="InterPro" id="IPR036663">
    <property type="entry name" value="Fumarylacetoacetase_C_sf"/>
</dbReference>
<dbReference type="RefSeq" id="WP_101678903.1">
    <property type="nucleotide sequence ID" value="NZ_CP136958.1"/>
</dbReference>
<dbReference type="GO" id="GO:0044281">
    <property type="term" value="P:small molecule metabolic process"/>
    <property type="evidence" value="ECO:0007669"/>
    <property type="project" value="UniProtKB-ARBA"/>
</dbReference>
<dbReference type="GO" id="GO:0016787">
    <property type="term" value="F:hydrolase activity"/>
    <property type="evidence" value="ECO:0007669"/>
    <property type="project" value="UniProtKB-KW"/>
</dbReference>
<evidence type="ECO:0000313" key="5">
    <source>
        <dbReference type="Proteomes" id="UP000234560"/>
    </source>
</evidence>
<gene>
    <name evidence="4" type="ORF">CYJ47_05730</name>
</gene>
<proteinExistence type="inferred from homology"/>
<dbReference type="GO" id="GO:0046872">
    <property type="term" value="F:metal ion binding"/>
    <property type="evidence" value="ECO:0007669"/>
    <property type="project" value="UniProtKB-KW"/>
</dbReference>
<dbReference type="EMBL" id="CP136958">
    <property type="protein sequence ID" value="WOT03255.1"/>
    <property type="molecule type" value="Genomic_DNA"/>
</dbReference>
<organism evidence="4 5">
    <name type="scientific">Corynebacterium pyruviciproducens</name>
    <dbReference type="NCBI Taxonomy" id="598660"/>
    <lineage>
        <taxon>Bacteria</taxon>
        <taxon>Bacillati</taxon>
        <taxon>Actinomycetota</taxon>
        <taxon>Actinomycetes</taxon>
        <taxon>Mycobacteriales</taxon>
        <taxon>Corynebacteriaceae</taxon>
        <taxon>Corynebacterium</taxon>
    </lineage>
</organism>
<evidence type="ECO:0000259" key="3">
    <source>
        <dbReference type="Pfam" id="PF01557"/>
    </source>
</evidence>
<comment type="similarity">
    <text evidence="1">Belongs to the FAH family.</text>
</comment>
<dbReference type="Proteomes" id="UP000234560">
    <property type="component" value="Chromosome"/>
</dbReference>
<dbReference type="PANTHER" id="PTHR42796:SF4">
    <property type="entry name" value="FUMARYLACETOACETATE HYDROLASE DOMAIN-CONTAINING PROTEIN 2A"/>
    <property type="match status" value="1"/>
</dbReference>
<dbReference type="KEGG" id="cpyr:CYJ47_05730"/>
<reference evidence="4" key="1">
    <citation type="submission" date="2017-12" db="EMBL/GenBank/DDBJ databases">
        <authorList>
            <person name="Thomas-White K."/>
            <person name="Wolfe A.J."/>
        </authorList>
    </citation>
    <scope>NUCLEOTIDE SEQUENCE</scope>
    <source>
        <strain evidence="4">UMB0763</strain>
    </source>
</reference>
<evidence type="ECO:0000256" key="2">
    <source>
        <dbReference type="ARBA" id="ARBA00022723"/>
    </source>
</evidence>
<dbReference type="PANTHER" id="PTHR42796">
    <property type="entry name" value="FUMARYLACETOACETATE HYDROLASE DOMAIN-CONTAINING PROTEIN 2A-RELATED"/>
    <property type="match status" value="1"/>
</dbReference>
<dbReference type="InterPro" id="IPR011234">
    <property type="entry name" value="Fumarylacetoacetase-like_C"/>
</dbReference>
<protein>
    <submittedName>
        <fullName evidence="4">Fumarylacetoacetate hydrolase family protein</fullName>
    </submittedName>
</protein>
<keyword evidence="2" id="KW-0479">Metal-binding</keyword>
<dbReference type="AlphaFoldDB" id="A0AAF0YZ65"/>
<accession>A0AAF0YZ65</accession>
<evidence type="ECO:0000256" key="1">
    <source>
        <dbReference type="ARBA" id="ARBA00010211"/>
    </source>
</evidence>
<feature type="domain" description="Fumarylacetoacetase-like C-terminal" evidence="3">
    <location>
        <begin position="69"/>
        <end position="271"/>
    </location>
</feature>
<dbReference type="Gene3D" id="3.90.850.10">
    <property type="entry name" value="Fumarylacetoacetase-like, C-terminal domain"/>
    <property type="match status" value="1"/>
</dbReference>
<dbReference type="Pfam" id="PF01557">
    <property type="entry name" value="FAA_hydrolase"/>
    <property type="match status" value="1"/>
</dbReference>